<proteinExistence type="predicted"/>
<comment type="catalytic activity">
    <reaction evidence="1">
        <text>ATP + protein L-histidine = ADP + protein N-phospho-L-histidine.</text>
        <dbReference type="EC" id="2.7.13.3"/>
    </reaction>
</comment>
<evidence type="ECO:0000256" key="3">
    <source>
        <dbReference type="ARBA" id="ARBA00022553"/>
    </source>
</evidence>
<gene>
    <name evidence="7" type="ORF">C7H73_14725</name>
</gene>
<dbReference type="Pfam" id="PF02518">
    <property type="entry name" value="HATPase_c"/>
    <property type="match status" value="1"/>
</dbReference>
<feature type="domain" description="Histidine kinase" evidence="6">
    <location>
        <begin position="31"/>
        <end position="249"/>
    </location>
</feature>
<dbReference type="Gene3D" id="1.10.287.130">
    <property type="match status" value="1"/>
</dbReference>
<dbReference type="GO" id="GO:0030295">
    <property type="term" value="F:protein kinase activator activity"/>
    <property type="evidence" value="ECO:0007669"/>
    <property type="project" value="TreeGrafter"/>
</dbReference>
<evidence type="ECO:0000259" key="6">
    <source>
        <dbReference type="PROSITE" id="PS50109"/>
    </source>
</evidence>
<dbReference type="EMBL" id="CP027792">
    <property type="protein sequence ID" value="AVP58796.1"/>
    <property type="molecule type" value="Genomic_DNA"/>
</dbReference>
<evidence type="ECO:0000313" key="8">
    <source>
        <dbReference type="Proteomes" id="UP000241829"/>
    </source>
</evidence>
<evidence type="ECO:0000256" key="1">
    <source>
        <dbReference type="ARBA" id="ARBA00000085"/>
    </source>
</evidence>
<accession>A0A2P1NP74</accession>
<dbReference type="AlphaFoldDB" id="A0A2P1NP74"/>
<dbReference type="KEGG" id="melm:C7H73_14725"/>
<dbReference type="InterPro" id="IPR050351">
    <property type="entry name" value="BphY/WalK/GraS-like"/>
</dbReference>
<dbReference type="Proteomes" id="UP000241829">
    <property type="component" value="Chromosome"/>
</dbReference>
<dbReference type="PANTHER" id="PTHR42878:SF15">
    <property type="entry name" value="BACTERIOPHYTOCHROME"/>
    <property type="match status" value="1"/>
</dbReference>
<dbReference type="SUPFAM" id="SSF47384">
    <property type="entry name" value="Homodimeric domain of signal transducing histidine kinase"/>
    <property type="match status" value="1"/>
</dbReference>
<dbReference type="GO" id="GO:0007234">
    <property type="term" value="P:osmosensory signaling via phosphorelay pathway"/>
    <property type="evidence" value="ECO:0007669"/>
    <property type="project" value="TreeGrafter"/>
</dbReference>
<evidence type="ECO:0000256" key="2">
    <source>
        <dbReference type="ARBA" id="ARBA00012438"/>
    </source>
</evidence>
<dbReference type="GO" id="GO:0000155">
    <property type="term" value="F:phosphorelay sensor kinase activity"/>
    <property type="evidence" value="ECO:0007669"/>
    <property type="project" value="InterPro"/>
</dbReference>
<dbReference type="EC" id="2.7.13.3" evidence="2"/>
<keyword evidence="4" id="KW-0808">Transferase</keyword>
<dbReference type="PANTHER" id="PTHR42878">
    <property type="entry name" value="TWO-COMPONENT HISTIDINE KINASE"/>
    <property type="match status" value="1"/>
</dbReference>
<keyword evidence="3" id="KW-0597">Phosphoprotein</keyword>
<reference evidence="8" key="1">
    <citation type="submission" date="2018-03" db="EMBL/GenBank/DDBJ databases">
        <title>Genome sequencing of Melaminivora sp. strain SC2-7.</title>
        <authorList>
            <person name="Kim S.-J."/>
            <person name="Heo J."/>
            <person name="Ahn J.-H."/>
            <person name="Kwon S.-W."/>
        </authorList>
    </citation>
    <scope>NUCLEOTIDE SEQUENCE [LARGE SCALE GENOMIC DNA]</scope>
    <source>
        <strain evidence="8">SC2-7</strain>
    </source>
</reference>
<organism evidence="7 8">
    <name type="scientific">Pulveribacter suum</name>
    <dbReference type="NCBI Taxonomy" id="2116657"/>
    <lineage>
        <taxon>Bacteria</taxon>
        <taxon>Pseudomonadati</taxon>
        <taxon>Pseudomonadota</taxon>
        <taxon>Betaproteobacteria</taxon>
        <taxon>Burkholderiales</taxon>
        <taxon>Comamonadaceae</taxon>
        <taxon>Pulveribacter</taxon>
    </lineage>
</organism>
<keyword evidence="8" id="KW-1185">Reference proteome</keyword>
<name>A0A2P1NP74_9BURK</name>
<dbReference type="InterPro" id="IPR036097">
    <property type="entry name" value="HisK_dim/P_sf"/>
</dbReference>
<dbReference type="InterPro" id="IPR003661">
    <property type="entry name" value="HisK_dim/P_dom"/>
</dbReference>
<dbReference type="PROSITE" id="PS50109">
    <property type="entry name" value="HIS_KIN"/>
    <property type="match status" value="1"/>
</dbReference>
<dbReference type="SMART" id="SM00387">
    <property type="entry name" value="HATPase_c"/>
    <property type="match status" value="1"/>
</dbReference>
<dbReference type="RefSeq" id="WP_106847344.1">
    <property type="nucleotide sequence ID" value="NZ_CP027792.1"/>
</dbReference>
<evidence type="ECO:0000256" key="4">
    <source>
        <dbReference type="ARBA" id="ARBA00022679"/>
    </source>
</evidence>
<dbReference type="InterPro" id="IPR005467">
    <property type="entry name" value="His_kinase_dom"/>
</dbReference>
<keyword evidence="5 7" id="KW-0418">Kinase</keyword>
<evidence type="ECO:0000313" key="7">
    <source>
        <dbReference type="EMBL" id="AVP58796.1"/>
    </source>
</evidence>
<dbReference type="GO" id="GO:0000156">
    <property type="term" value="F:phosphorelay response regulator activity"/>
    <property type="evidence" value="ECO:0007669"/>
    <property type="project" value="TreeGrafter"/>
</dbReference>
<sequence>MADTQALQQQLAQARQQLADMAAAQDAFMQRVVHDLGAPLRHVTSYGTLVRELLAELPPEDTVAEAQDCVATMEQSARRMALMLDGLRALADAGRAPLQLQPVDLSAALHEARTLLAASEAGRPVQWQVDDALPAVQADPALLRQLLRELLANALKFTRGREPARIAVRAQRQGERVHIAVQDNGAGFEPERAGPLFGVFERLHRESEFEGVGAGLALCQAIAQRHGARISATAQPGGGCTVQLDWPAA</sequence>
<dbReference type="InterPro" id="IPR003594">
    <property type="entry name" value="HATPase_dom"/>
</dbReference>
<dbReference type="InterPro" id="IPR036890">
    <property type="entry name" value="HATPase_C_sf"/>
</dbReference>
<dbReference type="CDD" id="cd00082">
    <property type="entry name" value="HisKA"/>
    <property type="match status" value="1"/>
</dbReference>
<dbReference type="OrthoDB" id="9808408at2"/>
<evidence type="ECO:0000256" key="5">
    <source>
        <dbReference type="ARBA" id="ARBA00022777"/>
    </source>
</evidence>
<dbReference type="PRINTS" id="PR00344">
    <property type="entry name" value="BCTRLSENSOR"/>
</dbReference>
<dbReference type="SUPFAM" id="SSF55874">
    <property type="entry name" value="ATPase domain of HSP90 chaperone/DNA topoisomerase II/histidine kinase"/>
    <property type="match status" value="1"/>
</dbReference>
<dbReference type="Gene3D" id="3.30.565.10">
    <property type="entry name" value="Histidine kinase-like ATPase, C-terminal domain"/>
    <property type="match status" value="1"/>
</dbReference>
<dbReference type="InterPro" id="IPR004358">
    <property type="entry name" value="Sig_transdc_His_kin-like_C"/>
</dbReference>
<protein>
    <recommendedName>
        <fullName evidence="2">histidine kinase</fullName>
        <ecNumber evidence="2">2.7.13.3</ecNumber>
    </recommendedName>
</protein>